<dbReference type="GeneID" id="7836736"/>
<dbReference type="Pfam" id="PF13374">
    <property type="entry name" value="TPR_10"/>
    <property type="match status" value="3"/>
</dbReference>
<proteinExistence type="predicted"/>
<evidence type="ECO:0000256" key="5">
    <source>
        <dbReference type="SAM" id="Coils"/>
    </source>
</evidence>
<evidence type="ECO:0000256" key="2">
    <source>
        <dbReference type="ARBA" id="ARBA00022803"/>
    </source>
</evidence>
<keyword evidence="3" id="KW-0479">Metal-binding</keyword>
<dbReference type="PROSITE" id="PS50005">
    <property type="entry name" value="TPR"/>
    <property type="match status" value="7"/>
</dbReference>
<dbReference type="STRING" id="312017.I7M4E3"/>
<dbReference type="Gene3D" id="3.30.40.10">
    <property type="entry name" value="Zinc/RING finger domain, C3HC4 (zinc finger)"/>
    <property type="match status" value="1"/>
</dbReference>
<keyword evidence="3" id="KW-0862">Zinc</keyword>
<dbReference type="PROSITE" id="PS50089">
    <property type="entry name" value="ZF_RING_2"/>
    <property type="match status" value="1"/>
</dbReference>
<keyword evidence="1" id="KW-0677">Repeat</keyword>
<dbReference type="OrthoDB" id="311289at2759"/>
<dbReference type="InterPro" id="IPR001841">
    <property type="entry name" value="Znf_RING"/>
</dbReference>
<dbReference type="GO" id="GO:0008270">
    <property type="term" value="F:zinc ion binding"/>
    <property type="evidence" value="ECO:0007669"/>
    <property type="project" value="UniProtKB-KW"/>
</dbReference>
<dbReference type="GO" id="GO:0005737">
    <property type="term" value="C:cytoplasm"/>
    <property type="evidence" value="ECO:0007669"/>
    <property type="project" value="UniProtKB-ARBA"/>
</dbReference>
<keyword evidence="8" id="KW-1185">Reference proteome</keyword>
<organism evidence="7 8">
    <name type="scientific">Tetrahymena thermophila (strain SB210)</name>
    <dbReference type="NCBI Taxonomy" id="312017"/>
    <lineage>
        <taxon>Eukaryota</taxon>
        <taxon>Sar</taxon>
        <taxon>Alveolata</taxon>
        <taxon>Ciliophora</taxon>
        <taxon>Intramacronucleata</taxon>
        <taxon>Oligohymenophorea</taxon>
        <taxon>Hymenostomatida</taxon>
        <taxon>Tetrahymenina</taxon>
        <taxon>Tetrahymenidae</taxon>
        <taxon>Tetrahymena</taxon>
    </lineage>
</organism>
<keyword evidence="3" id="KW-0863">Zinc-finger</keyword>
<dbReference type="Proteomes" id="UP000009168">
    <property type="component" value="Unassembled WGS sequence"/>
</dbReference>
<dbReference type="RefSeq" id="XP_001026561.2">
    <property type="nucleotide sequence ID" value="XM_001026561.2"/>
</dbReference>
<feature type="coiled-coil region" evidence="5">
    <location>
        <begin position="107"/>
        <end position="134"/>
    </location>
</feature>
<dbReference type="InParanoid" id="I7M4E3"/>
<feature type="repeat" description="TPR" evidence="4">
    <location>
        <begin position="1153"/>
        <end position="1186"/>
    </location>
</feature>
<dbReference type="SMART" id="SM00028">
    <property type="entry name" value="TPR"/>
    <property type="match status" value="23"/>
</dbReference>
<feature type="repeat" description="TPR" evidence="4">
    <location>
        <begin position="166"/>
        <end position="199"/>
    </location>
</feature>
<dbReference type="eggNOG" id="KOG0800">
    <property type="taxonomic scope" value="Eukaryota"/>
</dbReference>
<feature type="repeat" description="TPR" evidence="4">
    <location>
        <begin position="129"/>
        <end position="162"/>
    </location>
</feature>
<evidence type="ECO:0000256" key="4">
    <source>
        <dbReference type="PROSITE-ProRule" id="PRU00339"/>
    </source>
</evidence>
<dbReference type="KEGG" id="tet:TTHERM_00329960"/>
<feature type="repeat" description="TPR" evidence="4">
    <location>
        <begin position="380"/>
        <end position="413"/>
    </location>
</feature>
<dbReference type="Pfam" id="PF13424">
    <property type="entry name" value="TPR_12"/>
    <property type="match status" value="8"/>
</dbReference>
<feature type="repeat" description="TPR" evidence="4">
    <location>
        <begin position="693"/>
        <end position="726"/>
    </location>
</feature>
<dbReference type="Gene3D" id="1.25.40.10">
    <property type="entry name" value="Tetratricopeptide repeat domain"/>
    <property type="match status" value="9"/>
</dbReference>
<dbReference type="eggNOG" id="KOG1840">
    <property type="taxonomic scope" value="Eukaryota"/>
</dbReference>
<dbReference type="Pfam" id="PF13181">
    <property type="entry name" value="TPR_8"/>
    <property type="match status" value="2"/>
</dbReference>
<dbReference type="PANTHER" id="PTHR45641:SF19">
    <property type="entry name" value="NEPHROCYSTIN-3"/>
    <property type="match status" value="1"/>
</dbReference>
<dbReference type="SUPFAM" id="SSF57850">
    <property type="entry name" value="RING/U-box"/>
    <property type="match status" value="1"/>
</dbReference>
<sequence length="1303" mass="151597">MSNDKILLPIFSRAKTQFQEKQIDQEFSICNKQINENLSPQITKIYKTNNEIKSLLDQGNLQLSFKLAKKQYESKKNNRNSSNKTFIESQITYADVLFQLGDFKASLGLLLDSIDCISKNLEELEQEYSKALDMAGKAYLKLGYLKKAEEYFLKSLNFKKELFDQAKSFYLLSVLYEELGQYNQAMTNCEKSLKLYMSVNLHQSLMYAECLDSKANLLRSLGKLEESLTFFREALEIKTKILGKINHPQIISSQENIALVQNELGKFQESYSLIQEVVKNRESLYTSDICPNSHPQIADAYQNLGTIQQDLGMLKKSLNNQKKALSLRESIYQYDRQIQSQNFLQKIFNTVNSNLIKLQFSESTTEILSQISTQNHPDIASSYTSLGIVYRNIGHYEEAQEYLQKALKQRELTYGYEHTKVNQKSPFNTTQNLNKFAKKYLVKMKISYQLFLSPIQPGHITIYLNMINLLNSINKRQKFENLALAQYNRENYEESFKNYQKAHDIKVKIYSNDHIFIPSAKNNIAVALYKQGKTEQSKFFLNQSLQIISNFENDDKNNKDVDPYLLCSTLNHLAWALTEMEQPEKALQYYKKTEQKMKQLVGKDHLNISNLYCNIGITYFHLGDFEKALKYHEQAYSINIQVLEPHHSIICNNLDNIGSCYSKQQKHTKALEYHMKSLQIRKQKSKTMKEDIANSYDHVASTYYDLQKYKEALEYYLQELKIRKQLNQKGIQLASLLNNIAITYKNLENLDRSLKYHQKTLRLRESYLPFEHQEILSSISNIASILYDQEKYTEAIEFYKKELLLKEKLHTPQCAKVAVTLNNIGCSYKNINNLDEAVNYHRKALELRKKILKENDDDIISSIESISSTLYDMQRFQEGLESYYEELQLKIKKFGEDNLKVATTYNNIACTLKNLGQIAEALKMHQKSLVIKQKILGHDHLDVATSLDNIASIIYDQNDFQYALEMYKKVLGIRRKCYQTNNLQIAVTLHNLACTYHNLKDYESALQLQIEVLEMRKQIQGPESKDIITSLDNIASNLYDSGKYEQAIVYYQDELALMRKVEPENQARAATTLNNIACTLHNLKRLSESFEYHNQALKIRRENLGETHPETVSSLNNIASNLFNVGKLDEALNTFLRVLQIRIQQQECKIKIATAYDNVGSTYFSLLEFEKALEHFEQSYEIRRTYNLDDLQNSQDMINAARQMIQKIEPIRNLPITKYTGKNSQENNDKNNQESIVKGEDEEEICNICLENLNNNQELRVLPCSHFYHTFCIDKWLLAKQSCPNCRQCPIVNYQQDNQDKIE</sequence>
<gene>
    <name evidence="7" type="ORF">TTHERM_00329960</name>
</gene>
<dbReference type="PANTHER" id="PTHR45641">
    <property type="entry name" value="TETRATRICOPEPTIDE REPEAT PROTEIN (AFU_ORTHOLOGUE AFUA_6G03870)"/>
    <property type="match status" value="1"/>
</dbReference>
<dbReference type="InterPro" id="IPR011990">
    <property type="entry name" value="TPR-like_helical_dom_sf"/>
</dbReference>
<keyword evidence="2 4" id="KW-0802">TPR repeat</keyword>
<dbReference type="InterPro" id="IPR013083">
    <property type="entry name" value="Znf_RING/FYVE/PHD"/>
</dbReference>
<dbReference type="EMBL" id="GG662299">
    <property type="protein sequence ID" value="EAS06316.2"/>
    <property type="molecule type" value="Genomic_DNA"/>
</dbReference>
<evidence type="ECO:0000256" key="1">
    <source>
        <dbReference type="ARBA" id="ARBA00022737"/>
    </source>
</evidence>
<dbReference type="Pfam" id="PF13639">
    <property type="entry name" value="zf-RING_2"/>
    <property type="match status" value="1"/>
</dbReference>
<feature type="repeat" description="TPR" evidence="4">
    <location>
        <begin position="609"/>
        <end position="642"/>
    </location>
</feature>
<protein>
    <submittedName>
        <fullName evidence="7">Tetratricopeptide repeat protein</fullName>
    </submittedName>
</protein>
<evidence type="ECO:0000256" key="3">
    <source>
        <dbReference type="PROSITE-ProRule" id="PRU00175"/>
    </source>
</evidence>
<dbReference type="PROSITE" id="PS50293">
    <property type="entry name" value="TPR_REGION"/>
    <property type="match status" value="2"/>
</dbReference>
<keyword evidence="5" id="KW-0175">Coiled coil</keyword>
<dbReference type="CDD" id="cd16454">
    <property type="entry name" value="RING-H2_PA-TM-RING"/>
    <property type="match status" value="1"/>
</dbReference>
<name>I7M4E3_TETTS</name>
<evidence type="ECO:0000313" key="7">
    <source>
        <dbReference type="EMBL" id="EAS06316.2"/>
    </source>
</evidence>
<feature type="repeat" description="TPR" evidence="4">
    <location>
        <begin position="818"/>
        <end position="851"/>
    </location>
</feature>
<dbReference type="InterPro" id="IPR019734">
    <property type="entry name" value="TPR_rpt"/>
</dbReference>
<accession>I7M4E3</accession>
<evidence type="ECO:0000313" key="8">
    <source>
        <dbReference type="Proteomes" id="UP000009168"/>
    </source>
</evidence>
<reference evidence="8" key="1">
    <citation type="journal article" date="2006" name="PLoS Biol.">
        <title>Macronuclear genome sequence of the ciliate Tetrahymena thermophila, a model eukaryote.</title>
        <authorList>
            <person name="Eisen J.A."/>
            <person name="Coyne R.S."/>
            <person name="Wu M."/>
            <person name="Wu D."/>
            <person name="Thiagarajan M."/>
            <person name="Wortman J.R."/>
            <person name="Badger J.H."/>
            <person name="Ren Q."/>
            <person name="Amedeo P."/>
            <person name="Jones K.M."/>
            <person name="Tallon L.J."/>
            <person name="Delcher A.L."/>
            <person name="Salzberg S.L."/>
            <person name="Silva J.C."/>
            <person name="Haas B.J."/>
            <person name="Majoros W.H."/>
            <person name="Farzad M."/>
            <person name="Carlton J.M."/>
            <person name="Smith R.K. Jr."/>
            <person name="Garg J."/>
            <person name="Pearlman R.E."/>
            <person name="Karrer K.M."/>
            <person name="Sun L."/>
            <person name="Manning G."/>
            <person name="Elde N.C."/>
            <person name="Turkewitz A.P."/>
            <person name="Asai D.J."/>
            <person name="Wilkes D.E."/>
            <person name="Wang Y."/>
            <person name="Cai H."/>
            <person name="Collins K."/>
            <person name="Stewart B.A."/>
            <person name="Lee S.R."/>
            <person name="Wilamowska K."/>
            <person name="Weinberg Z."/>
            <person name="Ruzzo W.L."/>
            <person name="Wloga D."/>
            <person name="Gaertig J."/>
            <person name="Frankel J."/>
            <person name="Tsao C.-C."/>
            <person name="Gorovsky M.A."/>
            <person name="Keeling P.J."/>
            <person name="Waller R.F."/>
            <person name="Patron N.J."/>
            <person name="Cherry J.M."/>
            <person name="Stover N.A."/>
            <person name="Krieger C.J."/>
            <person name="del Toro C."/>
            <person name="Ryder H.F."/>
            <person name="Williamson S.C."/>
            <person name="Barbeau R.A."/>
            <person name="Hamilton E.P."/>
            <person name="Orias E."/>
        </authorList>
    </citation>
    <scope>NUCLEOTIDE SEQUENCE [LARGE SCALE GENOMIC DNA]</scope>
    <source>
        <strain evidence="8">SB210</strain>
    </source>
</reference>
<evidence type="ECO:0000259" key="6">
    <source>
        <dbReference type="PROSITE" id="PS50089"/>
    </source>
</evidence>
<dbReference type="SUPFAM" id="SSF48452">
    <property type="entry name" value="TPR-like"/>
    <property type="match status" value="6"/>
</dbReference>
<dbReference type="SMART" id="SM00184">
    <property type="entry name" value="RING"/>
    <property type="match status" value="1"/>
</dbReference>
<feature type="domain" description="RING-type" evidence="6">
    <location>
        <begin position="1246"/>
        <end position="1287"/>
    </location>
</feature>